<protein>
    <submittedName>
        <fullName evidence="3">DUF6114 domain-containing protein</fullName>
    </submittedName>
</protein>
<dbReference type="AlphaFoldDB" id="A0A9X3NRN0"/>
<keyword evidence="2" id="KW-0472">Membrane</keyword>
<evidence type="ECO:0000256" key="2">
    <source>
        <dbReference type="SAM" id="Phobius"/>
    </source>
</evidence>
<keyword evidence="2" id="KW-0812">Transmembrane</keyword>
<feature type="transmembrane region" description="Helical" evidence="2">
    <location>
        <begin position="69"/>
        <end position="94"/>
    </location>
</feature>
<feature type="region of interest" description="Disordered" evidence="1">
    <location>
        <begin position="371"/>
        <end position="395"/>
    </location>
</feature>
<feature type="region of interest" description="Disordered" evidence="1">
    <location>
        <begin position="1"/>
        <end position="33"/>
    </location>
</feature>
<evidence type="ECO:0000313" key="3">
    <source>
        <dbReference type="EMBL" id="MDA0562836.1"/>
    </source>
</evidence>
<feature type="compositionally biased region" description="Basic and acidic residues" evidence="1">
    <location>
        <begin position="186"/>
        <end position="208"/>
    </location>
</feature>
<dbReference type="RefSeq" id="WP_270070121.1">
    <property type="nucleotide sequence ID" value="NZ_JAJAQC010000001.1"/>
</dbReference>
<feature type="region of interest" description="Disordered" evidence="1">
    <location>
        <begin position="259"/>
        <end position="357"/>
    </location>
</feature>
<name>A0A9X3NRN0_9ACTN</name>
<evidence type="ECO:0000313" key="4">
    <source>
        <dbReference type="Proteomes" id="UP001140076"/>
    </source>
</evidence>
<feature type="region of interest" description="Disordered" evidence="1">
    <location>
        <begin position="151"/>
        <end position="231"/>
    </location>
</feature>
<proteinExistence type="predicted"/>
<feature type="compositionally biased region" description="Low complexity" evidence="1">
    <location>
        <begin position="170"/>
        <end position="185"/>
    </location>
</feature>
<comment type="caution">
    <text evidence="3">The sequence shown here is derived from an EMBL/GenBank/DDBJ whole genome shotgun (WGS) entry which is preliminary data.</text>
</comment>
<feature type="transmembrane region" description="Helical" evidence="2">
    <location>
        <begin position="101"/>
        <end position="117"/>
    </location>
</feature>
<accession>A0A9X3NRN0</accession>
<dbReference type="SUPFAM" id="SSF103473">
    <property type="entry name" value="MFS general substrate transporter"/>
    <property type="match status" value="1"/>
</dbReference>
<feature type="compositionally biased region" description="Gly residues" evidence="1">
    <location>
        <begin position="289"/>
        <end position="316"/>
    </location>
</feature>
<keyword evidence="4" id="KW-1185">Reference proteome</keyword>
<sequence length="523" mass="54469">MAANGSHGVDRPFGARRARGTRGAPRPRGGTRAAFGRWRGSRPFWGGLLTVLSGVVIIAAPVLNPLELIIQQGIAGVSGYFAGVLLMAIGVLVWLQPPQRFFYGIVAILLALVSFVTSNFGGFVFGMLFGLVGGALTIAWVPDRPARRKAARRAAAREEPEVGTERATGEAPGPADEEAPGAAPEAPRKAEADARGEEPPPTRFEPRGESPTTRIDTRGAAPVEPRAAEPPGSLHALSAAVLALALAVPGPAAITWPWDDWFGGGGGETSDPSPSPSPSESGATPSDPPGGGDEGGADGGGAGGGAEEGSGDGGTAEDGADGADTDEDADEDAQREEDRDRPEPAAECTVQEGAAAMPEEEYRALLEACRRAQESDEPPEVQVSRGDEAPWPAHTAESGLSADRLHMEGASFDGVVEYPSRNGTVRYLKLSMDVAEFTGARQWFAFDGGDGSLEIPEMTMSGEVVMHVTRMKASILGIPLTFTPDFPPPLLLPTMTVTDLEVDQPLAQAQEISIGDLSETIEA</sequence>
<dbReference type="EMBL" id="JAJAQC010000001">
    <property type="protein sequence ID" value="MDA0562836.1"/>
    <property type="molecule type" value="Genomic_DNA"/>
</dbReference>
<evidence type="ECO:0000256" key="1">
    <source>
        <dbReference type="SAM" id="MobiDB-lite"/>
    </source>
</evidence>
<reference evidence="3" key="1">
    <citation type="submission" date="2021-10" db="EMBL/GenBank/DDBJ databases">
        <title>Streptomonospora sp. nov., isolated from mangrove soil.</title>
        <authorList>
            <person name="Chen X."/>
            <person name="Ge X."/>
            <person name="Liu W."/>
        </authorList>
    </citation>
    <scope>NUCLEOTIDE SEQUENCE</scope>
    <source>
        <strain evidence="3">S1-112</strain>
    </source>
</reference>
<feature type="transmembrane region" description="Helical" evidence="2">
    <location>
        <begin position="44"/>
        <end position="63"/>
    </location>
</feature>
<gene>
    <name evidence="3" type="ORF">LG943_00555</name>
</gene>
<feature type="compositionally biased region" description="Acidic residues" evidence="1">
    <location>
        <begin position="318"/>
        <end position="335"/>
    </location>
</feature>
<dbReference type="Proteomes" id="UP001140076">
    <property type="component" value="Unassembled WGS sequence"/>
</dbReference>
<keyword evidence="2" id="KW-1133">Transmembrane helix</keyword>
<feature type="compositionally biased region" description="Basic and acidic residues" evidence="1">
    <location>
        <begin position="155"/>
        <end position="168"/>
    </location>
</feature>
<feature type="compositionally biased region" description="Low complexity" evidence="1">
    <location>
        <begin position="218"/>
        <end position="231"/>
    </location>
</feature>
<dbReference type="InterPro" id="IPR036259">
    <property type="entry name" value="MFS_trans_sf"/>
</dbReference>
<dbReference type="Pfam" id="PF19609">
    <property type="entry name" value="DUF6114"/>
    <property type="match status" value="1"/>
</dbReference>
<dbReference type="InterPro" id="IPR046096">
    <property type="entry name" value="DUF6114"/>
</dbReference>
<feature type="compositionally biased region" description="Low complexity" evidence="1">
    <location>
        <begin position="21"/>
        <end position="33"/>
    </location>
</feature>
<organism evidence="3 4">
    <name type="scientific">Streptomonospora mangrovi</name>
    <dbReference type="NCBI Taxonomy" id="2883123"/>
    <lineage>
        <taxon>Bacteria</taxon>
        <taxon>Bacillati</taxon>
        <taxon>Actinomycetota</taxon>
        <taxon>Actinomycetes</taxon>
        <taxon>Streptosporangiales</taxon>
        <taxon>Nocardiopsidaceae</taxon>
        <taxon>Streptomonospora</taxon>
    </lineage>
</organism>